<dbReference type="InterPro" id="IPR011527">
    <property type="entry name" value="ABC1_TM_dom"/>
</dbReference>
<evidence type="ECO:0000256" key="8">
    <source>
        <dbReference type="ARBA" id="ARBA00022989"/>
    </source>
</evidence>
<dbReference type="InterPro" id="IPR050173">
    <property type="entry name" value="ABC_transporter_C-like"/>
</dbReference>
<feature type="domain" description="ABC transmembrane type-1" evidence="12">
    <location>
        <begin position="713"/>
        <end position="991"/>
    </location>
</feature>
<keyword evidence="5" id="KW-0677">Repeat</keyword>
<dbReference type="SUPFAM" id="SSF52540">
    <property type="entry name" value="P-loop containing nucleoside triphosphate hydrolases"/>
    <property type="match status" value="2"/>
</dbReference>
<feature type="domain" description="ABC transporter" evidence="11">
    <location>
        <begin position="1032"/>
        <end position="1266"/>
    </location>
</feature>
<dbReference type="GO" id="GO:0140359">
    <property type="term" value="F:ABC-type transporter activity"/>
    <property type="evidence" value="ECO:0007669"/>
    <property type="project" value="InterPro"/>
</dbReference>
<dbReference type="Pfam" id="PF00005">
    <property type="entry name" value="ABC_tran"/>
    <property type="match status" value="2"/>
</dbReference>
<comment type="similarity">
    <text evidence="2">Belongs to the ABC transporter superfamily. ABCC family. Conjugate transporter (TC 3.A.1.208) subfamily.</text>
</comment>
<dbReference type="Gene3D" id="1.20.1560.10">
    <property type="entry name" value="ABC transporter type 1, transmembrane domain"/>
    <property type="match status" value="2"/>
</dbReference>
<feature type="transmembrane region" description="Helical" evidence="10">
    <location>
        <begin position="831"/>
        <end position="864"/>
    </location>
</feature>
<dbReference type="AlphaFoldDB" id="A0A6A3KJL6"/>
<feature type="domain" description="ABC transmembrane type-1" evidence="12">
    <location>
        <begin position="122"/>
        <end position="403"/>
    </location>
</feature>
<dbReference type="InterPro" id="IPR003439">
    <property type="entry name" value="ABC_transporter-like_ATP-bd"/>
</dbReference>
<feature type="transmembrane region" description="Helical" evidence="10">
    <location>
        <begin position="261"/>
        <end position="279"/>
    </location>
</feature>
<evidence type="ECO:0000256" key="4">
    <source>
        <dbReference type="ARBA" id="ARBA00022692"/>
    </source>
</evidence>
<feature type="transmembrane region" description="Helical" evidence="10">
    <location>
        <begin position="120"/>
        <end position="142"/>
    </location>
</feature>
<feature type="transmembrane region" description="Helical" evidence="10">
    <location>
        <begin position="154"/>
        <end position="176"/>
    </location>
</feature>
<dbReference type="FunFam" id="3.40.50.300:FF:000610">
    <property type="entry name" value="Multidrug resistance-associated ABC transporter"/>
    <property type="match status" value="1"/>
</dbReference>
<dbReference type="InterPro" id="IPR036640">
    <property type="entry name" value="ABC1_TM_sf"/>
</dbReference>
<keyword evidence="7" id="KW-0067">ATP-binding</keyword>
<accession>A0A6A3KJL6</accession>
<dbReference type="GO" id="GO:0005774">
    <property type="term" value="C:vacuolar membrane"/>
    <property type="evidence" value="ECO:0007669"/>
    <property type="project" value="UniProtKB-SubCell"/>
</dbReference>
<dbReference type="InterPro" id="IPR017871">
    <property type="entry name" value="ABC_transporter-like_CS"/>
</dbReference>
<dbReference type="CDD" id="cd18579">
    <property type="entry name" value="ABC_6TM_ABCC_D1"/>
    <property type="match status" value="1"/>
</dbReference>
<dbReference type="GO" id="GO:0005524">
    <property type="term" value="F:ATP binding"/>
    <property type="evidence" value="ECO:0007669"/>
    <property type="project" value="UniProtKB-KW"/>
</dbReference>
<dbReference type="InterPro" id="IPR044726">
    <property type="entry name" value="ABCC_6TM_D2"/>
</dbReference>
<feature type="domain" description="ABC transporter" evidence="11">
    <location>
        <begin position="438"/>
        <end position="662"/>
    </location>
</feature>
<dbReference type="FunFam" id="3.40.50.300:FF:000997">
    <property type="entry name" value="Multidrug resistance-associated protein 1"/>
    <property type="match status" value="1"/>
</dbReference>
<keyword evidence="4 10" id="KW-0812">Transmembrane</keyword>
<feature type="transmembrane region" description="Helical" evidence="10">
    <location>
        <begin position="237"/>
        <end position="255"/>
    </location>
</feature>
<dbReference type="Gene3D" id="3.40.50.300">
    <property type="entry name" value="P-loop containing nucleotide triphosphate hydrolases"/>
    <property type="match status" value="2"/>
</dbReference>
<feature type="transmembrane region" description="Helical" evidence="10">
    <location>
        <begin position="338"/>
        <end position="366"/>
    </location>
</feature>
<dbReference type="InterPro" id="IPR003593">
    <property type="entry name" value="AAA+_ATPase"/>
</dbReference>
<dbReference type="SUPFAM" id="SSF90123">
    <property type="entry name" value="ABC transporter transmembrane region"/>
    <property type="match status" value="2"/>
</dbReference>
<dbReference type="PANTHER" id="PTHR24223:SF443">
    <property type="entry name" value="MULTIDRUG-RESISTANCE LIKE PROTEIN 1, ISOFORM I"/>
    <property type="match status" value="1"/>
</dbReference>
<keyword evidence="8 10" id="KW-1133">Transmembrane helix</keyword>
<keyword evidence="6" id="KW-0547">Nucleotide-binding</keyword>
<dbReference type="PROSITE" id="PS00211">
    <property type="entry name" value="ABC_TRANSPORTER_1"/>
    <property type="match status" value="1"/>
</dbReference>
<keyword evidence="3" id="KW-0813">Transport</keyword>
<dbReference type="InterPro" id="IPR027417">
    <property type="entry name" value="P-loop_NTPase"/>
</dbReference>
<dbReference type="EMBL" id="QXFV01001520">
    <property type="protein sequence ID" value="KAE9003934.1"/>
    <property type="molecule type" value="Genomic_DNA"/>
</dbReference>
<evidence type="ECO:0000313" key="13">
    <source>
        <dbReference type="EMBL" id="KAE9003934.1"/>
    </source>
</evidence>
<dbReference type="CDD" id="cd03244">
    <property type="entry name" value="ABCC_MRP_domain2"/>
    <property type="match status" value="1"/>
</dbReference>
<dbReference type="PROSITE" id="PS50893">
    <property type="entry name" value="ABC_TRANSPORTER_2"/>
    <property type="match status" value="2"/>
</dbReference>
<evidence type="ECO:0000256" key="2">
    <source>
        <dbReference type="ARBA" id="ARBA00009726"/>
    </source>
</evidence>
<dbReference type="GO" id="GO:0016887">
    <property type="term" value="F:ATP hydrolysis activity"/>
    <property type="evidence" value="ECO:0007669"/>
    <property type="project" value="InterPro"/>
</dbReference>
<feature type="transmembrane region" description="Helical" evidence="10">
    <location>
        <begin position="944"/>
        <end position="961"/>
    </location>
</feature>
<evidence type="ECO:0000313" key="14">
    <source>
        <dbReference type="Proteomes" id="UP000429607"/>
    </source>
</evidence>
<proteinExistence type="inferred from homology"/>
<dbReference type="Pfam" id="PF00664">
    <property type="entry name" value="ABC_membrane"/>
    <property type="match status" value="2"/>
</dbReference>
<protein>
    <submittedName>
        <fullName evidence="13">Multidrug resistance-associated protein 1</fullName>
    </submittedName>
</protein>
<dbReference type="FunFam" id="1.20.1560.10:FF:000362">
    <property type="entry name" value="Uncharacterized protein"/>
    <property type="match status" value="1"/>
</dbReference>
<evidence type="ECO:0000256" key="1">
    <source>
        <dbReference type="ARBA" id="ARBA00004128"/>
    </source>
</evidence>
<evidence type="ECO:0000256" key="5">
    <source>
        <dbReference type="ARBA" id="ARBA00022737"/>
    </source>
</evidence>
<evidence type="ECO:0000256" key="3">
    <source>
        <dbReference type="ARBA" id="ARBA00022448"/>
    </source>
</evidence>
<evidence type="ECO:0000256" key="6">
    <source>
        <dbReference type="ARBA" id="ARBA00022741"/>
    </source>
</evidence>
<dbReference type="PANTHER" id="PTHR24223">
    <property type="entry name" value="ATP-BINDING CASSETTE SUB-FAMILY C"/>
    <property type="match status" value="1"/>
</dbReference>
<evidence type="ECO:0000256" key="7">
    <source>
        <dbReference type="ARBA" id="ARBA00022840"/>
    </source>
</evidence>
<evidence type="ECO:0000256" key="10">
    <source>
        <dbReference type="SAM" id="Phobius"/>
    </source>
</evidence>
<evidence type="ECO:0000259" key="11">
    <source>
        <dbReference type="PROSITE" id="PS50893"/>
    </source>
</evidence>
<gene>
    <name evidence="13" type="ORF">PR001_g17846</name>
</gene>
<name>A0A6A3KJL6_9STRA</name>
<organism evidence="13 14">
    <name type="scientific">Phytophthora rubi</name>
    <dbReference type="NCBI Taxonomy" id="129364"/>
    <lineage>
        <taxon>Eukaryota</taxon>
        <taxon>Sar</taxon>
        <taxon>Stramenopiles</taxon>
        <taxon>Oomycota</taxon>
        <taxon>Peronosporomycetes</taxon>
        <taxon>Peronosporales</taxon>
        <taxon>Peronosporaceae</taxon>
        <taxon>Phytophthora</taxon>
    </lineage>
</organism>
<dbReference type="SMART" id="SM00382">
    <property type="entry name" value="AAA"/>
    <property type="match status" value="2"/>
</dbReference>
<reference evidence="13 14" key="1">
    <citation type="submission" date="2018-09" db="EMBL/GenBank/DDBJ databases">
        <title>Genomic investigation of the strawberry pathogen Phytophthora fragariae indicates pathogenicity is determined by transcriptional variation in three key races.</title>
        <authorList>
            <person name="Adams T.M."/>
            <person name="Armitage A.D."/>
            <person name="Sobczyk M.K."/>
            <person name="Bates H.J."/>
            <person name="Dunwell J.M."/>
            <person name="Nellist C.F."/>
            <person name="Harrison R.J."/>
        </authorList>
    </citation>
    <scope>NUCLEOTIDE SEQUENCE [LARGE SCALE GENOMIC DNA]</scope>
    <source>
        <strain evidence="13 14">SCRP249</strain>
    </source>
</reference>
<dbReference type="Proteomes" id="UP000429607">
    <property type="component" value="Unassembled WGS sequence"/>
</dbReference>
<sequence>MQLVSGARCASVSFPKVRCQQYLGPSSSKMLLQSESSSKYATFLRVPAPRRQSASLLSKLFLSYADDMMRTGNARQLNPDDLLELEAESRSAVAYAHFKRHFDRHDQSIIRAIVGGYGGRFLLCGLASVLTTACVLFAPAVLHHVIDAFAAPTLELPSLALWLAAFFASRLFIALVTPHVDFQLQLMVFRLAVALRALLFEKTMRRSIQSSSDDKAVDIANIYSADIDRVIYVASEINMLWLLPIQIGVVVYMLYDVLDVAAFAGLVVIALSMLMAFFFTKKTSGSYKELMRRKDERMKLVKEVFGAIQIVKLNAWEGKFEDKLLALRELEMKALARFVYSMCGSIFVLWASPLFVSTVSFAVYTLAMDRLLTAARVFTAIALFNALRDPLRDFPSIIQQCLQAKISLDRMSDYLALHEVDTSSVIHDDASTSADVAIALEHGTFAWNDDAAPVLTDVNFSVKKGDLVVVHGPVGSGKSSLCSALLGEMEKIEGKVSVNGKVAYYAQQPWIQNLTIRENILFGQAFDDSKYQHVLDACGLLPDLEQFPAGDATEIGQKGINLSGGQKARVSLARACYSDADVFILDSPLAAVDVVVQSAIFSQCICGLLAEKTVVLVTHNLDVIAPGAVNGKISVSGGQVAFERQDTQHGRTHFARQVSLHDETESSKGSEFIDKSLKDSGRLVEDEEREEGRVSAAVFWQYFNAMGGLKVMVLLIVIQSLWQGCQVGSDLWLSHWTGQKGNVYDASRTEYNMSVYALLGAGSALMVLARAVTTAAAGLRASRDLFRLLAHALLYAPLRFFDANPIGRILNRFGGDVASVETDIPFATGSLLVAIFFTFFQLATAIYIVQVLVVFIIPLAYLYIKFAKFYLMPSREISRLVKVASSPVLSHISQAEEGVTTIRAFGPEYVERTISENFARNDVNARAWFSDFVVVMWFQIRMELVGCGVVMAVVSCLVYLHDYLSPGLVGVAFTYALRIDSRLARLVHVWSWLEIEMTSPERIMAYASIPPEGQQSILSIEPTQPWPNAGQITFENVVFSYKQGGKPVLKGLSFDIRNNEKIGIVGRTGAGKSSLTMALFRINELVSGRILIDGVDIATMPLRTLRSNLSIIPQSPVLFKGSLRAYMDPFDEFTDADIWSALEKVDMKTQVSALEGQLAYELSENGENFSVGERQMLCMARALLTRSRIVVMDEATASIDHATEKKLQEMIKRDFQDATVLTIAHRLGTVLDSDRIMVLSDGRVVEFDSPRSLVKGGSGVFYELASEGGYLDKLQ</sequence>
<keyword evidence="9 10" id="KW-0472">Membrane</keyword>
<comment type="subcellular location">
    <subcellularLocation>
        <location evidence="1">Vacuole membrane</location>
        <topology evidence="1">Multi-pass membrane protein</topology>
    </subcellularLocation>
</comment>
<dbReference type="CDD" id="cd03250">
    <property type="entry name" value="ABCC_MRP_domain1"/>
    <property type="match status" value="1"/>
</dbReference>
<dbReference type="FunFam" id="1.20.1560.10:FF:000063">
    <property type="entry name" value="Multidrug resistance protein ABC transporter"/>
    <property type="match status" value="1"/>
</dbReference>
<dbReference type="PROSITE" id="PS50929">
    <property type="entry name" value="ABC_TM1F"/>
    <property type="match status" value="2"/>
</dbReference>
<dbReference type="InterPro" id="IPR044746">
    <property type="entry name" value="ABCC_6TM_D1"/>
</dbReference>
<evidence type="ECO:0000256" key="9">
    <source>
        <dbReference type="ARBA" id="ARBA00023136"/>
    </source>
</evidence>
<comment type="caution">
    <text evidence="13">The sequence shown here is derived from an EMBL/GenBank/DDBJ whole genome shotgun (WGS) entry which is preliminary data.</text>
</comment>
<evidence type="ECO:0000259" key="12">
    <source>
        <dbReference type="PROSITE" id="PS50929"/>
    </source>
</evidence>
<dbReference type="CDD" id="cd18580">
    <property type="entry name" value="ABC_6TM_ABCC_D2"/>
    <property type="match status" value="1"/>
</dbReference>